<dbReference type="Gene3D" id="3.20.20.80">
    <property type="entry name" value="Glycosidases"/>
    <property type="match status" value="1"/>
</dbReference>
<accession>A0A5N6E8L4</accession>
<evidence type="ECO:0000313" key="2">
    <source>
        <dbReference type="Proteomes" id="UP000326799"/>
    </source>
</evidence>
<dbReference type="Proteomes" id="UP000326799">
    <property type="component" value="Unassembled WGS sequence"/>
</dbReference>
<protein>
    <recommendedName>
        <fullName evidence="3">Chitinase</fullName>
    </recommendedName>
</protein>
<dbReference type="SUPFAM" id="SSF51445">
    <property type="entry name" value="(Trans)glycosidases"/>
    <property type="match status" value="1"/>
</dbReference>
<keyword evidence="2" id="KW-1185">Reference proteome</keyword>
<dbReference type="InterPro" id="IPR017853">
    <property type="entry name" value="GH"/>
</dbReference>
<proteinExistence type="predicted"/>
<name>A0A5N6E8L4_9EURO</name>
<dbReference type="EMBL" id="ML733920">
    <property type="protein sequence ID" value="KAB8212750.1"/>
    <property type="molecule type" value="Genomic_DNA"/>
</dbReference>
<reference evidence="1 2" key="1">
    <citation type="submission" date="2019-04" db="EMBL/GenBank/DDBJ databases">
        <title>Fungal friends and foes A comparative genomics study of 23 Aspergillus species from section Flavi.</title>
        <authorList>
            <consortium name="DOE Joint Genome Institute"/>
            <person name="Kjaerbolling I."/>
            <person name="Vesth T.C."/>
            <person name="Frisvad J.C."/>
            <person name="Nybo J.L."/>
            <person name="Theobald S."/>
            <person name="Kildgaard S."/>
            <person name="Petersen T.I."/>
            <person name="Kuo A."/>
            <person name="Sato A."/>
            <person name="Lyhne E.K."/>
            <person name="Kogle M.E."/>
            <person name="Wiebenga A."/>
            <person name="Kun R.S."/>
            <person name="Lubbers R.J."/>
            <person name="Makela M.R."/>
            <person name="Barry K."/>
            <person name="Chovatia M."/>
            <person name="Clum A."/>
            <person name="Daum C."/>
            <person name="Haridas S."/>
            <person name="He G."/>
            <person name="LaButti K."/>
            <person name="Lipzen A."/>
            <person name="Mondo S."/>
            <person name="Pangilinan J."/>
            <person name="Riley R."/>
            <person name="Salamov A."/>
            <person name="Simmons B.A."/>
            <person name="Magnuson J.K."/>
            <person name="Henrissat B."/>
            <person name="Mortensen U.H."/>
            <person name="Larsen T.O."/>
            <person name="De vries R.P."/>
            <person name="Grigoriev I.V."/>
            <person name="Machida M."/>
            <person name="Baker S.E."/>
            <person name="Andersen M.R."/>
        </authorList>
    </citation>
    <scope>NUCLEOTIDE SEQUENCE [LARGE SCALE GENOMIC DNA]</scope>
    <source>
        <strain evidence="1 2">CBS 126849</strain>
    </source>
</reference>
<dbReference type="AlphaFoldDB" id="A0A5N6E8L4"/>
<evidence type="ECO:0000313" key="1">
    <source>
        <dbReference type="EMBL" id="KAB8212750.1"/>
    </source>
</evidence>
<organism evidence="1 2">
    <name type="scientific">Aspergillus novoparasiticus</name>
    <dbReference type="NCBI Taxonomy" id="986946"/>
    <lineage>
        <taxon>Eukaryota</taxon>
        <taxon>Fungi</taxon>
        <taxon>Dikarya</taxon>
        <taxon>Ascomycota</taxon>
        <taxon>Pezizomycotina</taxon>
        <taxon>Eurotiomycetes</taxon>
        <taxon>Eurotiomycetidae</taxon>
        <taxon>Eurotiales</taxon>
        <taxon>Aspergillaceae</taxon>
        <taxon>Aspergillus</taxon>
        <taxon>Aspergillus subgen. Circumdati</taxon>
    </lineage>
</organism>
<sequence length="150" mass="16595">MNWGAIAEIVDCVNLMVYDFSGSFDGIARYQANIYPSTCNPLTTPYDTDSAIHYYESQAHMFNNTAGLGREFAHGTTSDTVLYKDLPVRGKNIHNLLQPVASYLYDPILGLCSAMIPPSLTVDELGGSCKLDRSEIKLDYPASAYLNIRE</sequence>
<evidence type="ECO:0008006" key="3">
    <source>
        <dbReference type="Google" id="ProtNLM"/>
    </source>
</evidence>
<gene>
    <name evidence="1" type="ORF">BDV33DRAFT_210911</name>
</gene>